<dbReference type="Gene3D" id="3.30.930.10">
    <property type="entry name" value="Bira Bifunctional Protein, Domain 2"/>
    <property type="match status" value="1"/>
</dbReference>
<proteinExistence type="predicted"/>
<dbReference type="PROSITE" id="PS50862">
    <property type="entry name" value="AA_TRNA_LIGASE_II"/>
    <property type="match status" value="1"/>
</dbReference>
<reference evidence="3" key="1">
    <citation type="journal article" date="2019" name="Int. J. Syst. Evol. Microbiol.">
        <title>The Global Catalogue of Microorganisms (GCM) 10K type strain sequencing project: providing services to taxonomists for standard genome sequencing and annotation.</title>
        <authorList>
            <consortium name="The Broad Institute Genomics Platform"/>
            <consortium name="The Broad Institute Genome Sequencing Center for Infectious Disease"/>
            <person name="Wu L."/>
            <person name="Ma J."/>
        </authorList>
    </citation>
    <scope>NUCLEOTIDE SEQUENCE [LARGE SCALE GENOMIC DNA]</scope>
    <source>
        <strain evidence="3">CCUG 49339</strain>
    </source>
</reference>
<name>A0ABW4LLK3_9BACI</name>
<comment type="caution">
    <text evidence="2">The sequence shown here is derived from an EMBL/GenBank/DDBJ whole genome shotgun (WGS) entry which is preliminary data.</text>
</comment>
<feature type="domain" description="Aminoacyl-transfer RNA synthetases class-II family profile" evidence="1">
    <location>
        <begin position="131"/>
        <end position="279"/>
    </location>
</feature>
<evidence type="ECO:0000313" key="3">
    <source>
        <dbReference type="Proteomes" id="UP001597214"/>
    </source>
</evidence>
<sequence>MVGLTDKGYVFSGSKVFLKGYAREVYSELEKLFYKLAENMYSEQVLVPALISTDFLEKTDYIEKFPHNYGAVSVVSSDSNTLHNVANKSVDITKVLELESHLSEPPTVCCHILEQLENKVIVDSKVFYAKGYCFRNESEHSISKSRPKTFSMQEIVYFGTQQEVKSLRDQTIAETKNIAEQLKLNCVIKPANDLFYITPAMQKLLKLQKNEEQKFELVFYGDSDSFSVSSFNLHNQFYSKKLNIKLQDNSPIYSGCTGFGLERWTLAFILTHGNKGKFPRDFINC</sequence>
<dbReference type="SUPFAM" id="SSF55681">
    <property type="entry name" value="Class II aaRS and biotin synthetases"/>
    <property type="match status" value="1"/>
</dbReference>
<gene>
    <name evidence="2" type="ORF">ACFSCX_02310</name>
</gene>
<dbReference type="Proteomes" id="UP001597214">
    <property type="component" value="Unassembled WGS sequence"/>
</dbReference>
<dbReference type="InterPro" id="IPR006195">
    <property type="entry name" value="aa-tRNA-synth_II"/>
</dbReference>
<dbReference type="InterPro" id="IPR045864">
    <property type="entry name" value="aa-tRNA-synth_II/BPL/LPL"/>
</dbReference>
<dbReference type="RefSeq" id="WP_377926486.1">
    <property type="nucleotide sequence ID" value="NZ_JBHUEM010000003.1"/>
</dbReference>
<accession>A0ABW4LLK3</accession>
<protein>
    <recommendedName>
        <fullName evidence="1">Aminoacyl-transfer RNA synthetases class-II family profile domain-containing protein</fullName>
    </recommendedName>
</protein>
<dbReference type="EMBL" id="JBHUEM010000003">
    <property type="protein sequence ID" value="MFD1735387.1"/>
    <property type="molecule type" value="Genomic_DNA"/>
</dbReference>
<keyword evidence="3" id="KW-1185">Reference proteome</keyword>
<evidence type="ECO:0000313" key="2">
    <source>
        <dbReference type="EMBL" id="MFD1735387.1"/>
    </source>
</evidence>
<organism evidence="2 3">
    <name type="scientific">Bacillus salitolerans</name>
    <dbReference type="NCBI Taxonomy" id="1437434"/>
    <lineage>
        <taxon>Bacteria</taxon>
        <taxon>Bacillati</taxon>
        <taxon>Bacillota</taxon>
        <taxon>Bacilli</taxon>
        <taxon>Bacillales</taxon>
        <taxon>Bacillaceae</taxon>
        <taxon>Bacillus</taxon>
    </lineage>
</organism>
<evidence type="ECO:0000259" key="1">
    <source>
        <dbReference type="PROSITE" id="PS50862"/>
    </source>
</evidence>